<evidence type="ECO:0000313" key="2">
    <source>
        <dbReference type="EMBL" id="KAK1744637.1"/>
    </source>
</evidence>
<keyword evidence="3" id="KW-1185">Reference proteome</keyword>
<dbReference type="EMBL" id="JATAAI010000007">
    <property type="protein sequence ID" value="KAK1744637.1"/>
    <property type="molecule type" value="Genomic_DNA"/>
</dbReference>
<feature type="region of interest" description="Disordered" evidence="1">
    <location>
        <begin position="88"/>
        <end position="129"/>
    </location>
</feature>
<proteinExistence type="predicted"/>
<feature type="region of interest" description="Disordered" evidence="1">
    <location>
        <begin position="1"/>
        <end position="35"/>
    </location>
</feature>
<organism evidence="2 3">
    <name type="scientific">Skeletonema marinoi</name>
    <dbReference type="NCBI Taxonomy" id="267567"/>
    <lineage>
        <taxon>Eukaryota</taxon>
        <taxon>Sar</taxon>
        <taxon>Stramenopiles</taxon>
        <taxon>Ochrophyta</taxon>
        <taxon>Bacillariophyta</taxon>
        <taxon>Coscinodiscophyceae</taxon>
        <taxon>Thalassiosirophycidae</taxon>
        <taxon>Thalassiosirales</taxon>
        <taxon>Skeletonemataceae</taxon>
        <taxon>Skeletonema</taxon>
        <taxon>Skeletonema marinoi-dohrnii complex</taxon>
    </lineage>
</organism>
<name>A0AAD8YFT2_9STRA</name>
<evidence type="ECO:0000313" key="3">
    <source>
        <dbReference type="Proteomes" id="UP001224775"/>
    </source>
</evidence>
<accession>A0AAD8YFT2</accession>
<feature type="region of interest" description="Disordered" evidence="1">
    <location>
        <begin position="207"/>
        <end position="255"/>
    </location>
</feature>
<protein>
    <submittedName>
        <fullName evidence="2">Uncharacterized protein</fullName>
    </submittedName>
</protein>
<sequence>MAEQQFVTSPRSCSMNDSLARKLSDTSSSESAVVPDESGCGSCIIDFLHLRSHAVDAVVDDNTKKEEANMTDADMIMIINADNFGNTVKPPPPVCQENKYEPPHYPSPLPEDVTSEKPLATTPPPLPQRRGDVLGIFTNEPHSSALSMPALLRYPPESLQQSHLISTTNIDDDAPLLSLNSMSMNHANPNEAMMPQIPRINLQMRHSNEASYRRGSESNHNRLSATQQRMETRQTSSGCVPIQQDSREEDDDKEL</sequence>
<feature type="compositionally biased region" description="Basic and acidic residues" evidence="1">
    <location>
        <begin position="207"/>
        <end position="220"/>
    </location>
</feature>
<dbReference type="Proteomes" id="UP001224775">
    <property type="component" value="Unassembled WGS sequence"/>
</dbReference>
<reference evidence="2" key="1">
    <citation type="submission" date="2023-06" db="EMBL/GenBank/DDBJ databases">
        <title>Survivors Of The Sea: Transcriptome response of Skeletonema marinoi to long-term dormancy.</title>
        <authorList>
            <person name="Pinder M.I.M."/>
            <person name="Kourtchenko O."/>
            <person name="Robertson E.K."/>
            <person name="Larsson T."/>
            <person name="Maumus F."/>
            <person name="Osuna-Cruz C.M."/>
            <person name="Vancaester E."/>
            <person name="Stenow R."/>
            <person name="Vandepoele K."/>
            <person name="Ploug H."/>
            <person name="Bruchert V."/>
            <person name="Godhe A."/>
            <person name="Topel M."/>
        </authorList>
    </citation>
    <scope>NUCLEOTIDE SEQUENCE</scope>
    <source>
        <strain evidence="2">R05AC</strain>
    </source>
</reference>
<gene>
    <name evidence="2" type="ORF">QTG54_005170</name>
</gene>
<comment type="caution">
    <text evidence="2">The sequence shown here is derived from an EMBL/GenBank/DDBJ whole genome shotgun (WGS) entry which is preliminary data.</text>
</comment>
<evidence type="ECO:0000256" key="1">
    <source>
        <dbReference type="SAM" id="MobiDB-lite"/>
    </source>
</evidence>
<feature type="compositionally biased region" description="Polar residues" evidence="1">
    <location>
        <begin position="221"/>
        <end position="238"/>
    </location>
</feature>
<dbReference type="AlphaFoldDB" id="A0AAD8YFT2"/>
<feature type="compositionally biased region" description="Polar residues" evidence="1">
    <location>
        <begin position="1"/>
        <end position="17"/>
    </location>
</feature>